<feature type="transmembrane region" description="Helical" evidence="7">
    <location>
        <begin position="166"/>
        <end position="182"/>
    </location>
</feature>
<comment type="function">
    <text evidence="7">Catalyzes the transfer of the diacylglyceryl group from phosphatidylglycerol to the sulfhydryl group of the N-terminal cysteine of a prolipoprotein, the first step in the formation of mature lipoproteins.</text>
</comment>
<keyword evidence="6 7" id="KW-0472">Membrane</keyword>
<comment type="subcellular location">
    <subcellularLocation>
        <location evidence="7">Cell membrane</location>
        <topology evidence="7">Multi-pass membrane protein</topology>
    </subcellularLocation>
</comment>
<sequence length="248" mass="28053">MCPILLKTPWFTIYAYGTFLALGYGIGSWWTVRRCRDAGLPWEKAQDLLVNMLIAGVLGSRLFHVIFEWPTYRNDLMGFFRLQDGGLSVLGGIMAALLVILYYVKRHGIPFLKFGDMIAPGLCLGLVFGRIGCLFNGCCYGEAAPSWLHGILGWSGPGGFRHPTQVYLGLGYLVFLLVWKFFKPTLEGGLFARFVIWYCLVRFSVEFLRHHKNVYSFGTLNVFQYILIAWGILGLWLLSREWRGGGAS</sequence>
<name>A0A2N1PJ65_9BACT</name>
<evidence type="ECO:0000256" key="3">
    <source>
        <dbReference type="ARBA" id="ARBA00022679"/>
    </source>
</evidence>
<feature type="transmembrane region" description="Helical" evidence="7">
    <location>
        <begin position="188"/>
        <end position="205"/>
    </location>
</feature>
<keyword evidence="5 7" id="KW-1133">Transmembrane helix</keyword>
<evidence type="ECO:0000256" key="7">
    <source>
        <dbReference type="HAMAP-Rule" id="MF_01147"/>
    </source>
</evidence>
<dbReference type="GO" id="GO:0042158">
    <property type="term" value="P:lipoprotein biosynthetic process"/>
    <property type="evidence" value="ECO:0007669"/>
    <property type="project" value="UniProtKB-UniRule"/>
</dbReference>
<dbReference type="Pfam" id="PF01790">
    <property type="entry name" value="LGT"/>
    <property type="match status" value="1"/>
</dbReference>
<comment type="caution">
    <text evidence="8">The sequence shown here is derived from an EMBL/GenBank/DDBJ whole genome shotgun (WGS) entry which is preliminary data.</text>
</comment>
<dbReference type="InterPro" id="IPR001640">
    <property type="entry name" value="Lgt"/>
</dbReference>
<evidence type="ECO:0000256" key="2">
    <source>
        <dbReference type="ARBA" id="ARBA00022475"/>
    </source>
</evidence>
<feature type="transmembrane region" description="Helical" evidence="7">
    <location>
        <begin position="13"/>
        <end position="32"/>
    </location>
</feature>
<feature type="transmembrane region" description="Helical" evidence="7">
    <location>
        <begin position="87"/>
        <end position="104"/>
    </location>
</feature>
<evidence type="ECO:0000256" key="5">
    <source>
        <dbReference type="ARBA" id="ARBA00022989"/>
    </source>
</evidence>
<feature type="transmembrane region" description="Helical" evidence="7">
    <location>
        <begin position="217"/>
        <end position="238"/>
    </location>
</feature>
<dbReference type="UniPathway" id="UPA00664"/>
<evidence type="ECO:0000256" key="1">
    <source>
        <dbReference type="ARBA" id="ARBA00007150"/>
    </source>
</evidence>
<keyword evidence="4 7" id="KW-0812">Transmembrane</keyword>
<dbReference type="PANTHER" id="PTHR30589">
    <property type="entry name" value="PROLIPOPROTEIN DIACYLGLYCERYL TRANSFERASE"/>
    <property type="match status" value="1"/>
</dbReference>
<evidence type="ECO:0000313" key="9">
    <source>
        <dbReference type="Proteomes" id="UP000233256"/>
    </source>
</evidence>
<reference evidence="8 9" key="1">
    <citation type="journal article" date="2017" name="ISME J.">
        <title>Potential for microbial H2 and metal transformations associated with novel bacteria and archaea in deep terrestrial subsurface sediments.</title>
        <authorList>
            <person name="Hernsdorf A.W."/>
            <person name="Amano Y."/>
            <person name="Miyakawa K."/>
            <person name="Ise K."/>
            <person name="Suzuki Y."/>
            <person name="Anantharaman K."/>
            <person name="Probst A."/>
            <person name="Burstein D."/>
            <person name="Thomas B.C."/>
            <person name="Banfield J.F."/>
        </authorList>
    </citation>
    <scope>NUCLEOTIDE SEQUENCE [LARGE SCALE GENOMIC DNA]</scope>
    <source>
        <strain evidence="8">HGW-Wallbacteria-1</strain>
    </source>
</reference>
<dbReference type="GO" id="GO:0008961">
    <property type="term" value="F:phosphatidylglycerol-prolipoprotein diacylglyceryl transferase activity"/>
    <property type="evidence" value="ECO:0007669"/>
    <property type="project" value="UniProtKB-UniRule"/>
</dbReference>
<dbReference type="PANTHER" id="PTHR30589:SF0">
    <property type="entry name" value="PHOSPHATIDYLGLYCEROL--PROLIPOPROTEIN DIACYLGLYCERYL TRANSFERASE"/>
    <property type="match status" value="1"/>
</dbReference>
<evidence type="ECO:0000256" key="6">
    <source>
        <dbReference type="ARBA" id="ARBA00023136"/>
    </source>
</evidence>
<proteinExistence type="inferred from homology"/>
<dbReference type="AlphaFoldDB" id="A0A2N1PJ65"/>
<feature type="binding site" evidence="7">
    <location>
        <position position="130"/>
    </location>
    <ligand>
        <name>a 1,2-diacyl-sn-glycero-3-phospho-(1'-sn-glycerol)</name>
        <dbReference type="ChEBI" id="CHEBI:64716"/>
    </ligand>
</feature>
<dbReference type="HAMAP" id="MF_01147">
    <property type="entry name" value="Lgt"/>
    <property type="match status" value="1"/>
</dbReference>
<evidence type="ECO:0000313" key="8">
    <source>
        <dbReference type="EMBL" id="PKK88387.1"/>
    </source>
</evidence>
<gene>
    <name evidence="7" type="primary">lgt</name>
    <name evidence="8" type="ORF">CVV64_19060</name>
</gene>
<dbReference type="GO" id="GO:0005886">
    <property type="term" value="C:plasma membrane"/>
    <property type="evidence" value="ECO:0007669"/>
    <property type="project" value="UniProtKB-SubCell"/>
</dbReference>
<dbReference type="EMBL" id="PGXC01000049">
    <property type="protein sequence ID" value="PKK88387.1"/>
    <property type="molecule type" value="Genomic_DNA"/>
</dbReference>
<keyword evidence="2 7" id="KW-1003">Cell membrane</keyword>
<protein>
    <recommendedName>
        <fullName evidence="7">Phosphatidylglycerol--prolipoprotein diacylglyceryl transferase</fullName>
        <ecNumber evidence="7">2.5.1.145</ecNumber>
    </recommendedName>
</protein>
<comment type="catalytic activity">
    <reaction evidence="7">
        <text>L-cysteinyl-[prolipoprotein] + a 1,2-diacyl-sn-glycero-3-phospho-(1'-sn-glycerol) = an S-1,2-diacyl-sn-glyceryl-L-cysteinyl-[prolipoprotein] + sn-glycerol 1-phosphate + H(+)</text>
        <dbReference type="Rhea" id="RHEA:56712"/>
        <dbReference type="Rhea" id="RHEA-COMP:14679"/>
        <dbReference type="Rhea" id="RHEA-COMP:14680"/>
        <dbReference type="ChEBI" id="CHEBI:15378"/>
        <dbReference type="ChEBI" id="CHEBI:29950"/>
        <dbReference type="ChEBI" id="CHEBI:57685"/>
        <dbReference type="ChEBI" id="CHEBI:64716"/>
        <dbReference type="ChEBI" id="CHEBI:140658"/>
        <dbReference type="EC" id="2.5.1.145"/>
    </reaction>
</comment>
<comment type="similarity">
    <text evidence="1 7">Belongs to the Lgt family.</text>
</comment>
<dbReference type="EC" id="2.5.1.145" evidence="7"/>
<evidence type="ECO:0000256" key="4">
    <source>
        <dbReference type="ARBA" id="ARBA00022692"/>
    </source>
</evidence>
<organism evidence="8 9">
    <name type="scientific">Candidatus Wallbacteria bacterium HGW-Wallbacteria-1</name>
    <dbReference type="NCBI Taxonomy" id="2013854"/>
    <lineage>
        <taxon>Bacteria</taxon>
        <taxon>Candidatus Walliibacteriota</taxon>
    </lineage>
</organism>
<dbReference type="Proteomes" id="UP000233256">
    <property type="component" value="Unassembled WGS sequence"/>
</dbReference>
<comment type="pathway">
    <text evidence="7">Protein modification; lipoprotein biosynthesis (diacylglyceryl transfer).</text>
</comment>
<feature type="transmembrane region" description="Helical" evidence="7">
    <location>
        <begin position="48"/>
        <end position="67"/>
    </location>
</feature>
<accession>A0A2N1PJ65</accession>
<keyword evidence="3 7" id="KW-0808">Transferase</keyword>